<organism evidence="2 3">
    <name type="scientific">Cucumis sativus</name>
    <name type="common">Cucumber</name>
    <dbReference type="NCBI Taxonomy" id="3659"/>
    <lineage>
        <taxon>Eukaryota</taxon>
        <taxon>Viridiplantae</taxon>
        <taxon>Streptophyta</taxon>
        <taxon>Embryophyta</taxon>
        <taxon>Tracheophyta</taxon>
        <taxon>Spermatophyta</taxon>
        <taxon>Magnoliopsida</taxon>
        <taxon>eudicotyledons</taxon>
        <taxon>Gunneridae</taxon>
        <taxon>Pentapetalae</taxon>
        <taxon>rosids</taxon>
        <taxon>fabids</taxon>
        <taxon>Cucurbitales</taxon>
        <taxon>Cucurbitaceae</taxon>
        <taxon>Benincaseae</taxon>
        <taxon>Cucumis</taxon>
    </lineage>
</organism>
<dbReference type="EMBL" id="CM002926">
    <property type="protein sequence ID" value="KGN51398.1"/>
    <property type="molecule type" value="Genomic_DNA"/>
</dbReference>
<keyword evidence="1" id="KW-0732">Signal</keyword>
<proteinExistence type="predicted"/>
<gene>
    <name evidence="2" type="ORF">Csa_5G526880</name>
</gene>
<name>A0A0A0KP61_CUCSA</name>
<reference evidence="2 3" key="4">
    <citation type="journal article" date="2011" name="BMC Genomics">
        <title>RNA-Seq improves annotation of protein-coding genes in the cucumber genome.</title>
        <authorList>
            <person name="Li Z."/>
            <person name="Zhang Z."/>
            <person name="Yan P."/>
            <person name="Huang S."/>
            <person name="Fei Z."/>
            <person name="Lin K."/>
        </authorList>
    </citation>
    <scope>NUCLEOTIDE SEQUENCE [LARGE SCALE GENOMIC DNA]</scope>
    <source>
        <strain evidence="3">cv. 9930</strain>
    </source>
</reference>
<evidence type="ECO:0000256" key="1">
    <source>
        <dbReference type="SAM" id="SignalP"/>
    </source>
</evidence>
<protein>
    <recommendedName>
        <fullName evidence="4">Transmembrane protein</fullName>
    </recommendedName>
</protein>
<reference evidence="2 3" key="1">
    <citation type="journal article" date="2009" name="Nat. Genet.">
        <title>The genome of the cucumber, Cucumis sativus L.</title>
        <authorList>
            <person name="Huang S."/>
            <person name="Li R."/>
            <person name="Zhang Z."/>
            <person name="Li L."/>
            <person name="Gu X."/>
            <person name="Fan W."/>
            <person name="Lucas W.J."/>
            <person name="Wang X."/>
            <person name="Xie B."/>
            <person name="Ni P."/>
            <person name="Ren Y."/>
            <person name="Zhu H."/>
            <person name="Li J."/>
            <person name="Lin K."/>
            <person name="Jin W."/>
            <person name="Fei Z."/>
            <person name="Li G."/>
            <person name="Staub J."/>
            <person name="Kilian A."/>
            <person name="van der Vossen E.A."/>
            <person name="Wu Y."/>
            <person name="Guo J."/>
            <person name="He J."/>
            <person name="Jia Z."/>
            <person name="Ren Y."/>
            <person name="Tian G."/>
            <person name="Lu Y."/>
            <person name="Ruan J."/>
            <person name="Qian W."/>
            <person name="Wang M."/>
            <person name="Huang Q."/>
            <person name="Li B."/>
            <person name="Xuan Z."/>
            <person name="Cao J."/>
            <person name="Asan"/>
            <person name="Wu Z."/>
            <person name="Zhang J."/>
            <person name="Cai Q."/>
            <person name="Bai Y."/>
            <person name="Zhao B."/>
            <person name="Han Y."/>
            <person name="Li Y."/>
            <person name="Li X."/>
            <person name="Wang S."/>
            <person name="Shi Q."/>
            <person name="Liu S."/>
            <person name="Cho W.K."/>
            <person name="Kim J.Y."/>
            <person name="Xu Y."/>
            <person name="Heller-Uszynska K."/>
            <person name="Miao H."/>
            <person name="Cheng Z."/>
            <person name="Zhang S."/>
            <person name="Wu J."/>
            <person name="Yang Y."/>
            <person name="Kang H."/>
            <person name="Li M."/>
            <person name="Liang H."/>
            <person name="Ren X."/>
            <person name="Shi Z."/>
            <person name="Wen M."/>
            <person name="Jian M."/>
            <person name="Yang H."/>
            <person name="Zhang G."/>
            <person name="Yang Z."/>
            <person name="Chen R."/>
            <person name="Liu S."/>
            <person name="Li J."/>
            <person name="Ma L."/>
            <person name="Liu H."/>
            <person name="Zhou Y."/>
            <person name="Zhao J."/>
            <person name="Fang X."/>
            <person name="Li G."/>
            <person name="Fang L."/>
            <person name="Li Y."/>
            <person name="Liu D."/>
            <person name="Zheng H."/>
            <person name="Zhang Y."/>
            <person name="Qin N."/>
            <person name="Li Z."/>
            <person name="Yang G."/>
            <person name="Yang S."/>
            <person name="Bolund L."/>
            <person name="Kristiansen K."/>
            <person name="Zheng H."/>
            <person name="Li S."/>
            <person name="Zhang X."/>
            <person name="Yang H."/>
            <person name="Wang J."/>
            <person name="Sun R."/>
            <person name="Zhang B."/>
            <person name="Jiang S."/>
            <person name="Wang J."/>
            <person name="Du Y."/>
            <person name="Li S."/>
        </authorList>
    </citation>
    <scope>NUCLEOTIDE SEQUENCE [LARGE SCALE GENOMIC DNA]</scope>
    <source>
        <strain evidence="3">cv. 9930</strain>
    </source>
</reference>
<reference evidence="2 3" key="2">
    <citation type="journal article" date="2009" name="PLoS ONE">
        <title>An integrated genetic and cytogenetic map of the cucumber genome.</title>
        <authorList>
            <person name="Ren Y."/>
            <person name="Zhang Z."/>
            <person name="Liu J."/>
            <person name="Staub J.E."/>
            <person name="Han Y."/>
            <person name="Cheng Z."/>
            <person name="Li X."/>
            <person name="Lu J."/>
            <person name="Miao H."/>
            <person name="Kang H."/>
            <person name="Xie B."/>
            <person name="Gu X."/>
            <person name="Wang X."/>
            <person name="Du Y."/>
            <person name="Jin W."/>
            <person name="Huang S."/>
        </authorList>
    </citation>
    <scope>NUCLEOTIDE SEQUENCE [LARGE SCALE GENOMIC DNA]</scope>
    <source>
        <strain evidence="3">cv. 9930</strain>
    </source>
</reference>
<dbReference type="Proteomes" id="UP000029981">
    <property type="component" value="Chromosome 5"/>
</dbReference>
<keyword evidence="3" id="KW-1185">Reference proteome</keyword>
<evidence type="ECO:0000313" key="2">
    <source>
        <dbReference type="EMBL" id="KGN51398.1"/>
    </source>
</evidence>
<evidence type="ECO:0000313" key="3">
    <source>
        <dbReference type="Proteomes" id="UP000029981"/>
    </source>
</evidence>
<dbReference type="AlphaFoldDB" id="A0A0A0KP61"/>
<dbReference type="Gramene" id="KGN51398">
    <property type="protein sequence ID" value="KGN51398"/>
    <property type="gene ID" value="Csa_5G526880"/>
</dbReference>
<evidence type="ECO:0008006" key="4">
    <source>
        <dbReference type="Google" id="ProtNLM"/>
    </source>
</evidence>
<feature type="signal peptide" evidence="1">
    <location>
        <begin position="1"/>
        <end position="35"/>
    </location>
</feature>
<feature type="chain" id="PRO_5001965440" description="Transmembrane protein" evidence="1">
    <location>
        <begin position="36"/>
        <end position="82"/>
    </location>
</feature>
<sequence>MAQRVASCRSSSGLLQLFAFLFIFFLLLTVPGCWGATKFVRQKCRRVENWVSANKNRKGRITHGSMHGDYEDTINMSPIHHN</sequence>
<reference evidence="2 3" key="3">
    <citation type="journal article" date="2010" name="BMC Genomics">
        <title>Transcriptome sequencing and comparative analysis of cucumber flowers with different sex types.</title>
        <authorList>
            <person name="Guo S."/>
            <person name="Zheng Y."/>
            <person name="Joung J.G."/>
            <person name="Liu S."/>
            <person name="Zhang Z."/>
            <person name="Crasta O.R."/>
            <person name="Sobral B.W."/>
            <person name="Xu Y."/>
            <person name="Huang S."/>
            <person name="Fei Z."/>
        </authorList>
    </citation>
    <scope>NUCLEOTIDE SEQUENCE [LARGE SCALE GENOMIC DNA]</scope>
    <source>
        <strain evidence="3">cv. 9930</strain>
    </source>
</reference>
<accession>A0A0A0KP61</accession>